<comment type="similarity">
    <text evidence="2">Belongs to the NAD(P)-dependent epimerase/dehydratase family. Dihydroflavonol-4-reductase subfamily.</text>
</comment>
<dbReference type="RefSeq" id="XP_002682361.1">
    <property type="nucleotide sequence ID" value="XM_002682315.1"/>
</dbReference>
<reference evidence="4 5" key="1">
    <citation type="journal article" date="2010" name="Cell">
        <title>The genome of Naegleria gruberi illuminates early eukaryotic versatility.</title>
        <authorList>
            <person name="Fritz-Laylin L.K."/>
            <person name="Prochnik S.E."/>
            <person name="Ginger M.L."/>
            <person name="Dacks J.B."/>
            <person name="Carpenter M.L."/>
            <person name="Field M.C."/>
            <person name="Kuo A."/>
            <person name="Paredez A."/>
            <person name="Chapman J."/>
            <person name="Pham J."/>
            <person name="Shu S."/>
            <person name="Neupane R."/>
            <person name="Cipriano M."/>
            <person name="Mancuso J."/>
            <person name="Tu H."/>
            <person name="Salamov A."/>
            <person name="Lindquist E."/>
            <person name="Shapiro H."/>
            <person name="Lucas S."/>
            <person name="Grigoriev I.V."/>
            <person name="Cande W.Z."/>
            <person name="Fulton C."/>
            <person name="Rokhsar D.S."/>
            <person name="Dawson S.C."/>
        </authorList>
    </citation>
    <scope>NUCLEOTIDE SEQUENCE [LARGE SCALE GENOMIC DNA]</scope>
    <source>
        <strain evidence="4 5">NEG-M</strain>
    </source>
</reference>
<dbReference type="OrthoDB" id="2735536at2759"/>
<sequence length="408" mass="46405">MSTQPTSTLLSPSLSNDNLLLEPSETLCVVTGINGFIARHLAFQLLCKGYRVVGTIRPPPNEESFPSTDAYILSKLPYINHWLQIFENQLSIQVIDFTQDENAKTLEKIFEGAYCVFHTASPVFFNSEPPSEEEAEEMYYKPAVNGTRLVLEACETSKVTRVVLTSSTATLFNPYNPPRSGIVSECDWNQSSKLTDAMGAYRISKVKAERFAWEFCRYLTSSHKIQLVTVLPTFVIGPPFPNKKSVLTSSILEIYKILLQNEDTSIVFNSDNVGIVDVRDVANCHILAMEKRQAKGNRFICCHSTRNYVETFNRIAQVFREDFHVENVNFLPIYDSNSTGEFSIQMKKIDGSKAEKTLGLKYTPFERTIRDMCQSFAELKFVNSRPSREDEKTSQRERYTVMTDTLFP</sequence>
<dbReference type="InterPro" id="IPR001509">
    <property type="entry name" value="Epimerase_deHydtase"/>
</dbReference>
<evidence type="ECO:0000313" key="4">
    <source>
        <dbReference type="EMBL" id="EFC49617.1"/>
    </source>
</evidence>
<accession>D2V127</accession>
<name>D2V127_NAEGR</name>
<dbReference type="AlphaFoldDB" id="D2V127"/>
<dbReference type="Gene3D" id="3.40.50.720">
    <property type="entry name" value="NAD(P)-binding Rossmann-like Domain"/>
    <property type="match status" value="1"/>
</dbReference>
<dbReference type="KEGG" id="ngr:NAEGRDRAFT_30022"/>
<dbReference type="GO" id="GO:0016616">
    <property type="term" value="F:oxidoreductase activity, acting on the CH-OH group of donors, NAD or NADP as acceptor"/>
    <property type="evidence" value="ECO:0007669"/>
    <property type="project" value="TreeGrafter"/>
</dbReference>
<evidence type="ECO:0000313" key="5">
    <source>
        <dbReference type="Proteomes" id="UP000006671"/>
    </source>
</evidence>
<dbReference type="PANTHER" id="PTHR10366:SF564">
    <property type="entry name" value="STEROL-4-ALPHA-CARBOXYLATE 3-DEHYDROGENASE, DECARBOXYLATING"/>
    <property type="match status" value="1"/>
</dbReference>
<dbReference type="Pfam" id="PF01370">
    <property type="entry name" value="Epimerase"/>
    <property type="match status" value="1"/>
</dbReference>
<dbReference type="SUPFAM" id="SSF51735">
    <property type="entry name" value="NAD(P)-binding Rossmann-fold domains"/>
    <property type="match status" value="1"/>
</dbReference>
<dbReference type="InterPro" id="IPR036291">
    <property type="entry name" value="NAD(P)-bd_dom_sf"/>
</dbReference>
<organism evidence="5">
    <name type="scientific">Naegleria gruberi</name>
    <name type="common">Amoeba</name>
    <dbReference type="NCBI Taxonomy" id="5762"/>
    <lineage>
        <taxon>Eukaryota</taxon>
        <taxon>Discoba</taxon>
        <taxon>Heterolobosea</taxon>
        <taxon>Tetramitia</taxon>
        <taxon>Eutetramitia</taxon>
        <taxon>Vahlkampfiidae</taxon>
        <taxon>Naegleria</taxon>
    </lineage>
</organism>
<evidence type="ECO:0000259" key="3">
    <source>
        <dbReference type="Pfam" id="PF01370"/>
    </source>
</evidence>
<dbReference type="eggNOG" id="KOG1502">
    <property type="taxonomic scope" value="Eukaryota"/>
</dbReference>
<proteinExistence type="inferred from homology"/>
<dbReference type="Proteomes" id="UP000006671">
    <property type="component" value="Unassembled WGS sequence"/>
</dbReference>
<protein>
    <submittedName>
        <fullName evidence="4">Predicted protein</fullName>
    </submittedName>
</protein>
<dbReference type="InParanoid" id="D2V127"/>
<keyword evidence="5" id="KW-1185">Reference proteome</keyword>
<dbReference type="InterPro" id="IPR050425">
    <property type="entry name" value="NAD(P)_dehydrat-like"/>
</dbReference>
<gene>
    <name evidence="4" type="ORF">NAEGRDRAFT_30022</name>
</gene>
<dbReference type="STRING" id="5762.D2V127"/>
<feature type="domain" description="NAD-dependent epimerase/dehydratase" evidence="3">
    <location>
        <begin position="29"/>
        <end position="296"/>
    </location>
</feature>
<dbReference type="VEuPathDB" id="AmoebaDB:NAEGRDRAFT_30022"/>
<dbReference type="EMBL" id="GG738847">
    <property type="protein sequence ID" value="EFC49617.1"/>
    <property type="molecule type" value="Genomic_DNA"/>
</dbReference>
<evidence type="ECO:0000256" key="1">
    <source>
        <dbReference type="ARBA" id="ARBA00023002"/>
    </source>
</evidence>
<keyword evidence="1" id="KW-0560">Oxidoreductase</keyword>
<dbReference type="PANTHER" id="PTHR10366">
    <property type="entry name" value="NAD DEPENDENT EPIMERASE/DEHYDRATASE"/>
    <property type="match status" value="1"/>
</dbReference>
<evidence type="ECO:0000256" key="2">
    <source>
        <dbReference type="ARBA" id="ARBA00023445"/>
    </source>
</evidence>
<dbReference type="GeneID" id="8855501"/>